<dbReference type="GO" id="GO:0008270">
    <property type="term" value="F:zinc ion binding"/>
    <property type="evidence" value="ECO:0007669"/>
    <property type="project" value="UniProtKB-KW"/>
</dbReference>
<dbReference type="Pfam" id="PF00642">
    <property type="entry name" value="zf-CCCH"/>
    <property type="match status" value="2"/>
</dbReference>
<dbReference type="PANTHER" id="PTHR14493">
    <property type="entry name" value="UNKEMPT FAMILY MEMBER"/>
    <property type="match status" value="1"/>
</dbReference>
<feature type="domain" description="C3H1-type" evidence="7">
    <location>
        <begin position="423"/>
        <end position="451"/>
    </location>
</feature>
<dbReference type="SUPFAM" id="SSF90229">
    <property type="entry name" value="CCCH zinc finger"/>
    <property type="match status" value="2"/>
</dbReference>
<accession>A0A5B6VFK6</accession>
<evidence type="ECO:0000313" key="9">
    <source>
        <dbReference type="Proteomes" id="UP000325315"/>
    </source>
</evidence>
<keyword evidence="9" id="KW-1185">Reference proteome</keyword>
<feature type="zinc finger region" description="C3H1-type" evidence="5">
    <location>
        <begin position="423"/>
        <end position="451"/>
    </location>
</feature>
<protein>
    <submittedName>
        <fullName evidence="8">Zinc finger CCCH domain-containing protein 2-like</fullName>
    </submittedName>
</protein>
<organism evidence="8 9">
    <name type="scientific">Gossypium australe</name>
    <dbReference type="NCBI Taxonomy" id="47621"/>
    <lineage>
        <taxon>Eukaryota</taxon>
        <taxon>Viridiplantae</taxon>
        <taxon>Streptophyta</taxon>
        <taxon>Embryophyta</taxon>
        <taxon>Tracheophyta</taxon>
        <taxon>Spermatophyta</taxon>
        <taxon>Magnoliopsida</taxon>
        <taxon>eudicotyledons</taxon>
        <taxon>Gunneridae</taxon>
        <taxon>Pentapetalae</taxon>
        <taxon>rosids</taxon>
        <taxon>malvids</taxon>
        <taxon>Malvales</taxon>
        <taxon>Malvaceae</taxon>
        <taxon>Malvoideae</taxon>
        <taxon>Gossypium</taxon>
    </lineage>
</organism>
<evidence type="ECO:0000313" key="8">
    <source>
        <dbReference type="EMBL" id="KAA3467985.1"/>
    </source>
</evidence>
<dbReference type="Gene3D" id="4.10.1000.10">
    <property type="entry name" value="Zinc finger, CCCH-type"/>
    <property type="match status" value="2"/>
</dbReference>
<dbReference type="PANTHER" id="PTHR14493:SF90">
    <property type="entry name" value="ZINC FINGER CCCH DOMAIN-CONTAINING PROTEIN 2"/>
    <property type="match status" value="1"/>
</dbReference>
<feature type="region of interest" description="Disordered" evidence="6">
    <location>
        <begin position="222"/>
        <end position="244"/>
    </location>
</feature>
<keyword evidence="1 5" id="KW-0479">Metal-binding</keyword>
<evidence type="ECO:0000256" key="4">
    <source>
        <dbReference type="ARBA" id="ARBA00023125"/>
    </source>
</evidence>
<sequence>MTTVYDPLHHLTSKKLCFKDLEIPPRKKQLHCCHNAAAMELPHHEARLHKYLPSNEDNDGTDDPYGSDHFRMYEFKVRRCTRSRSHDWTDCPFAHPGEKARRRDPTRYQYSSTICSDFRRGGGCPRGDDCEFAHGVFECWLHPTRYRTEACKDGKNCKRKVCFFAHSSRELRLLPESQPPYKNSDKNYNHCCLFCRSVTSSSSLSPTSTLLGLSHFSRSPSLSPPLSPLKHQQRTPRYGGDRISKFGTEMTTSYDDVLLKEVMSSLGIMNLSEVTSPMATTANTNIPWLDVSFKGSPSMVSPSGSGEHFNGGGDDEKNNGNGVFLDHDLDLGWDLEIPPRKKQLHCCHNAAAMELPHQEARLHKYLPSNEDDDSTDDPYGTDHFRMYEFKVRRCTRSRSHDWTDCPFAHPGEKARRRDPTRYRYSSTICSDHRRGGGCPRGDDCEFAHGVFECWLHPTRYRTEACKDGKNCKRKVCFFAHSSRELRLLPESQSPLKYKNPDKNYNHCCLFCRSVTSSSSLSPTSTLLGLSHFSRSPSLSPPLSPLKHQQRTPRYGGDRISKFGTEMTTSYDDVLLKEVMSCLGTVNLSEVNSPMAPTANTNIPWLDVSFKGAPPMVSPSGSGEYFNGGGDDEENNGNGVVLDHDHDLDLGWVNELLM</sequence>
<feature type="region of interest" description="Disordered" evidence="6">
    <location>
        <begin position="299"/>
        <end position="319"/>
    </location>
</feature>
<keyword evidence="2 5" id="KW-0863">Zinc-finger</keyword>
<dbReference type="OrthoDB" id="410307at2759"/>
<evidence type="ECO:0000256" key="1">
    <source>
        <dbReference type="ARBA" id="ARBA00022723"/>
    </source>
</evidence>
<keyword evidence="4" id="KW-0238">DNA-binding</keyword>
<evidence type="ECO:0000256" key="2">
    <source>
        <dbReference type="ARBA" id="ARBA00022771"/>
    </source>
</evidence>
<dbReference type="SMART" id="SM00356">
    <property type="entry name" value="ZnF_C3H1"/>
    <property type="match status" value="4"/>
</dbReference>
<dbReference type="Pfam" id="PF14608">
    <property type="entry name" value="zf-CCCH_2"/>
    <property type="match status" value="2"/>
</dbReference>
<evidence type="ECO:0000256" key="3">
    <source>
        <dbReference type="ARBA" id="ARBA00022833"/>
    </source>
</evidence>
<dbReference type="EMBL" id="SMMG02000007">
    <property type="protein sequence ID" value="KAA3467985.1"/>
    <property type="molecule type" value="Genomic_DNA"/>
</dbReference>
<proteinExistence type="predicted"/>
<dbReference type="InterPro" id="IPR045234">
    <property type="entry name" value="Unkempt-like"/>
</dbReference>
<keyword evidence="3 5" id="KW-0862">Zinc</keyword>
<dbReference type="Pfam" id="PF25512">
    <property type="entry name" value="zf-CCCH_AtC3H23"/>
    <property type="match status" value="2"/>
</dbReference>
<feature type="region of interest" description="Disordered" evidence="6">
    <location>
        <begin position="538"/>
        <end position="559"/>
    </location>
</feature>
<feature type="zinc finger region" description="C3H1-type" evidence="5">
    <location>
        <begin position="109"/>
        <end position="137"/>
    </location>
</feature>
<evidence type="ECO:0000259" key="7">
    <source>
        <dbReference type="PROSITE" id="PS50103"/>
    </source>
</evidence>
<dbReference type="AlphaFoldDB" id="A0A5B6VFK6"/>
<dbReference type="PROSITE" id="PS50103">
    <property type="entry name" value="ZF_C3H1"/>
    <property type="match status" value="2"/>
</dbReference>
<feature type="domain" description="C3H1-type" evidence="7">
    <location>
        <begin position="109"/>
        <end position="137"/>
    </location>
</feature>
<dbReference type="InterPro" id="IPR000571">
    <property type="entry name" value="Znf_CCCH"/>
</dbReference>
<dbReference type="Proteomes" id="UP000325315">
    <property type="component" value="Unassembled WGS sequence"/>
</dbReference>
<reference evidence="9" key="1">
    <citation type="journal article" date="2019" name="Plant Biotechnol. J.">
        <title>Genome sequencing of the Australian wild diploid species Gossypium australe highlights disease resistance and delayed gland morphogenesis.</title>
        <authorList>
            <person name="Cai Y."/>
            <person name="Cai X."/>
            <person name="Wang Q."/>
            <person name="Wang P."/>
            <person name="Zhang Y."/>
            <person name="Cai C."/>
            <person name="Xu Y."/>
            <person name="Wang K."/>
            <person name="Zhou Z."/>
            <person name="Wang C."/>
            <person name="Geng S."/>
            <person name="Li B."/>
            <person name="Dong Q."/>
            <person name="Hou Y."/>
            <person name="Wang H."/>
            <person name="Ai P."/>
            <person name="Liu Z."/>
            <person name="Yi F."/>
            <person name="Sun M."/>
            <person name="An G."/>
            <person name="Cheng J."/>
            <person name="Zhang Y."/>
            <person name="Shi Q."/>
            <person name="Xie Y."/>
            <person name="Shi X."/>
            <person name="Chang Y."/>
            <person name="Huang F."/>
            <person name="Chen Y."/>
            <person name="Hong S."/>
            <person name="Mi L."/>
            <person name="Sun Q."/>
            <person name="Zhang L."/>
            <person name="Zhou B."/>
            <person name="Peng R."/>
            <person name="Zhang X."/>
            <person name="Liu F."/>
        </authorList>
    </citation>
    <scope>NUCLEOTIDE SEQUENCE [LARGE SCALE GENOMIC DNA]</scope>
    <source>
        <strain evidence="9">cv. PA1801</strain>
    </source>
</reference>
<evidence type="ECO:0000256" key="5">
    <source>
        <dbReference type="PROSITE-ProRule" id="PRU00723"/>
    </source>
</evidence>
<name>A0A5B6VFK6_9ROSI</name>
<dbReference type="InterPro" id="IPR036855">
    <property type="entry name" value="Znf_CCCH_sf"/>
</dbReference>
<comment type="caution">
    <text evidence="8">The sequence shown here is derived from an EMBL/GenBank/DDBJ whole genome shotgun (WGS) entry which is preliminary data.</text>
</comment>
<evidence type="ECO:0000256" key="6">
    <source>
        <dbReference type="SAM" id="MobiDB-lite"/>
    </source>
</evidence>
<dbReference type="GO" id="GO:0003677">
    <property type="term" value="F:DNA binding"/>
    <property type="evidence" value="ECO:0007669"/>
    <property type="project" value="UniProtKB-KW"/>
</dbReference>
<dbReference type="InterPro" id="IPR057444">
    <property type="entry name" value="Znf-CCCH_AtC3H23-like"/>
</dbReference>
<gene>
    <name evidence="8" type="ORF">EPI10_002953</name>
</gene>